<dbReference type="EMBL" id="BGZK01000391">
    <property type="protein sequence ID" value="GBP41013.1"/>
    <property type="molecule type" value="Genomic_DNA"/>
</dbReference>
<proteinExistence type="predicted"/>
<dbReference type="Proteomes" id="UP000299102">
    <property type="component" value="Unassembled WGS sequence"/>
</dbReference>
<sequence>MSFYCREKPSIRPTAVETQARSRGKTGRYRSPEKAHTVEAYPEDGIYVTLDSLMLFTTQECSVPYLPSRRCSSLRVDLQRQETLRSDQSRRKELLFLMYCKRREYESKPTSLRIFLARLQIEMPVIAYFNEIRKYCEEKCISKRVIAHRELNNSLSNSASCNCPSLLQ</sequence>
<evidence type="ECO:0000313" key="2">
    <source>
        <dbReference type="EMBL" id="GBP41013.1"/>
    </source>
</evidence>
<keyword evidence="3" id="KW-1185">Reference proteome</keyword>
<evidence type="ECO:0000313" key="3">
    <source>
        <dbReference type="Proteomes" id="UP000299102"/>
    </source>
</evidence>
<protein>
    <submittedName>
        <fullName evidence="2">Uncharacterized protein</fullName>
    </submittedName>
</protein>
<dbReference type="AlphaFoldDB" id="A0A4C1VQR2"/>
<reference evidence="2 3" key="1">
    <citation type="journal article" date="2019" name="Commun. Biol.">
        <title>The bagworm genome reveals a unique fibroin gene that provides high tensile strength.</title>
        <authorList>
            <person name="Kono N."/>
            <person name="Nakamura H."/>
            <person name="Ohtoshi R."/>
            <person name="Tomita M."/>
            <person name="Numata K."/>
            <person name="Arakawa K."/>
        </authorList>
    </citation>
    <scope>NUCLEOTIDE SEQUENCE [LARGE SCALE GENOMIC DNA]</scope>
</reference>
<gene>
    <name evidence="2" type="ORF">EVAR_82973_1</name>
</gene>
<comment type="caution">
    <text evidence="2">The sequence shown here is derived from an EMBL/GenBank/DDBJ whole genome shotgun (WGS) entry which is preliminary data.</text>
</comment>
<organism evidence="2 3">
    <name type="scientific">Eumeta variegata</name>
    <name type="common">Bagworm moth</name>
    <name type="synonym">Eumeta japonica</name>
    <dbReference type="NCBI Taxonomy" id="151549"/>
    <lineage>
        <taxon>Eukaryota</taxon>
        <taxon>Metazoa</taxon>
        <taxon>Ecdysozoa</taxon>
        <taxon>Arthropoda</taxon>
        <taxon>Hexapoda</taxon>
        <taxon>Insecta</taxon>
        <taxon>Pterygota</taxon>
        <taxon>Neoptera</taxon>
        <taxon>Endopterygota</taxon>
        <taxon>Lepidoptera</taxon>
        <taxon>Glossata</taxon>
        <taxon>Ditrysia</taxon>
        <taxon>Tineoidea</taxon>
        <taxon>Psychidae</taxon>
        <taxon>Oiketicinae</taxon>
        <taxon>Eumeta</taxon>
    </lineage>
</organism>
<name>A0A4C1VQR2_EUMVA</name>
<accession>A0A4C1VQR2</accession>
<evidence type="ECO:0000256" key="1">
    <source>
        <dbReference type="SAM" id="MobiDB-lite"/>
    </source>
</evidence>
<feature type="region of interest" description="Disordered" evidence="1">
    <location>
        <begin position="8"/>
        <end position="34"/>
    </location>
</feature>